<name>A0A420E6P4_9ALTE</name>
<evidence type="ECO:0000256" key="1">
    <source>
        <dbReference type="SAM" id="SignalP"/>
    </source>
</evidence>
<dbReference type="EMBL" id="RAQO01000009">
    <property type="protein sequence ID" value="RKF14310.1"/>
    <property type="molecule type" value="Genomic_DNA"/>
</dbReference>
<accession>A0A420E6P4</accession>
<feature type="domain" description="YHS" evidence="2">
    <location>
        <begin position="39"/>
        <end position="84"/>
    </location>
</feature>
<dbReference type="Proteomes" id="UP000286482">
    <property type="component" value="Unassembled WGS sequence"/>
</dbReference>
<sequence length="144" mass="16451">MKTLLSLLLLGLSFTVNAGDQISTSWRNNLAVSGYDSVSYHSENQAIKGQKEFEYEWQGAVWRFSSASNLDLFKQDPERYAPQYGGYCAWAVSENKLASSDPEQFTIIGDKLYLNYNAKIQQKWLKDRDNLISVADQKWPNVLN</sequence>
<dbReference type="RefSeq" id="WP_120356121.1">
    <property type="nucleotide sequence ID" value="NZ_RAQO01000009.1"/>
</dbReference>
<dbReference type="NCBIfam" id="NF041384">
    <property type="entry name" value="YHS_seleno_dom"/>
    <property type="match status" value="1"/>
</dbReference>
<gene>
    <name evidence="3" type="ORF">DBZ36_16745</name>
</gene>
<evidence type="ECO:0000259" key="2">
    <source>
        <dbReference type="Pfam" id="PF04945"/>
    </source>
</evidence>
<feature type="signal peptide" evidence="1">
    <location>
        <begin position="1"/>
        <end position="18"/>
    </location>
</feature>
<dbReference type="OrthoDB" id="344729at2"/>
<comment type="caution">
    <text evidence="3">The sequence shown here is derived from an EMBL/GenBank/DDBJ whole genome shotgun (WGS) entry which is preliminary data.</text>
</comment>
<keyword evidence="1" id="KW-0732">Signal</keyword>
<evidence type="ECO:0000313" key="3">
    <source>
        <dbReference type="EMBL" id="RKF14310.1"/>
    </source>
</evidence>
<proteinExistence type="predicted"/>
<reference evidence="3 4" key="1">
    <citation type="submission" date="2018-09" db="EMBL/GenBank/DDBJ databases">
        <authorList>
            <person name="Wang Z."/>
        </authorList>
    </citation>
    <scope>NUCLEOTIDE SEQUENCE [LARGE SCALE GENOMIC DNA]</scope>
    <source>
        <strain evidence="3 4">ALS 81</strain>
    </source>
</reference>
<evidence type="ECO:0000313" key="4">
    <source>
        <dbReference type="Proteomes" id="UP000286482"/>
    </source>
</evidence>
<dbReference type="Pfam" id="PF04945">
    <property type="entry name" value="YHS"/>
    <property type="match status" value="1"/>
</dbReference>
<organism evidence="3 4">
    <name type="scientific">Alginatibacterium sediminis</name>
    <dbReference type="NCBI Taxonomy" id="2164068"/>
    <lineage>
        <taxon>Bacteria</taxon>
        <taxon>Pseudomonadati</taxon>
        <taxon>Pseudomonadota</taxon>
        <taxon>Gammaproteobacteria</taxon>
        <taxon>Alteromonadales</taxon>
        <taxon>Alteromonadaceae</taxon>
        <taxon>Alginatibacterium</taxon>
    </lineage>
</organism>
<feature type="chain" id="PRO_5019293999" evidence="1">
    <location>
        <begin position="19"/>
        <end position="144"/>
    </location>
</feature>
<dbReference type="InterPro" id="IPR007029">
    <property type="entry name" value="YHS_dom"/>
</dbReference>
<protein>
    <submittedName>
        <fullName evidence="3">YHS domain-containing protein</fullName>
    </submittedName>
</protein>
<keyword evidence="4" id="KW-1185">Reference proteome</keyword>
<dbReference type="AlphaFoldDB" id="A0A420E6P4"/>